<dbReference type="GO" id="GO:0006754">
    <property type="term" value="P:ATP biosynthetic process"/>
    <property type="evidence" value="ECO:0007669"/>
    <property type="project" value="TreeGrafter"/>
</dbReference>
<dbReference type="InterPro" id="IPR015797">
    <property type="entry name" value="NUDIX_hydrolase-like_dom_sf"/>
</dbReference>
<dbReference type="InterPro" id="IPR051325">
    <property type="entry name" value="Nudix_hydrolase_domain"/>
</dbReference>
<dbReference type="Gene3D" id="3.90.79.10">
    <property type="entry name" value="Nucleoside Triphosphate Pyrophosphohydrolase"/>
    <property type="match status" value="1"/>
</dbReference>
<dbReference type="Proteomes" id="UP000321248">
    <property type="component" value="Unassembled WGS sequence"/>
</dbReference>
<reference evidence="4 5" key="1">
    <citation type="submission" date="2019-08" db="EMBL/GenBank/DDBJ databases">
        <authorList>
            <person name="Karlyshev A.V."/>
        </authorList>
    </citation>
    <scope>NUCLEOTIDE SEQUENCE [LARGE SCALE GENOMIC DNA]</scope>
    <source>
        <strain evidence="4 5">Alg18-2.2</strain>
    </source>
</reference>
<dbReference type="NCBIfam" id="NF008736">
    <property type="entry name" value="PRK11762.1"/>
    <property type="match status" value="1"/>
</dbReference>
<dbReference type="GO" id="GO:0006167">
    <property type="term" value="P:AMP biosynthetic process"/>
    <property type="evidence" value="ECO:0007669"/>
    <property type="project" value="TreeGrafter"/>
</dbReference>
<evidence type="ECO:0000313" key="4">
    <source>
        <dbReference type="EMBL" id="TXK60575.1"/>
    </source>
</evidence>
<keyword evidence="5" id="KW-1185">Reference proteome</keyword>
<dbReference type="EMBL" id="VRTS01000009">
    <property type="protein sequence ID" value="TXK60575.1"/>
    <property type="molecule type" value="Genomic_DNA"/>
</dbReference>
<sequence length="246" mass="27698">MAGLWCGDDPHAANSRPCRRARAHRPARRRWLPLLRRGRSLAGAGRRATGGLSVPKLPVIHDIQERDEGRNRIEELDLEFSNGERRRYTRLKPRGHGAVIIAAMPDPETVLLIREYACGVHRYELGLPKGRIDAGESILEAANRELKEEAGFGGRRLSLVRSLTLAPTYMAHQTHLVLAEDIYPEKLVGDEPEDLEVVPWRLDRLHELMLLEDCSEGRSLAALFIIREYLHHRGPAVDGPADEVRG</sequence>
<feature type="domain" description="Nudix hydrolase" evidence="3">
    <location>
        <begin position="93"/>
        <end position="227"/>
    </location>
</feature>
<dbReference type="InterPro" id="IPR020084">
    <property type="entry name" value="NUDIX_hydrolase_CS"/>
</dbReference>
<protein>
    <submittedName>
        <fullName evidence="4">ADP compounds hydrolase NudE</fullName>
    </submittedName>
</protein>
<evidence type="ECO:0000256" key="1">
    <source>
        <dbReference type="ARBA" id="ARBA00001946"/>
    </source>
</evidence>
<dbReference type="PANTHER" id="PTHR21340">
    <property type="entry name" value="DIADENOSINE 5,5-P1,P4-TETRAPHOSPHATE PYROPHOSPHOHYDROLASE MUTT"/>
    <property type="match status" value="1"/>
</dbReference>
<name>A0A5C8KMX1_9GAMM</name>
<dbReference type="SUPFAM" id="SSF55811">
    <property type="entry name" value="Nudix"/>
    <property type="match status" value="1"/>
</dbReference>
<dbReference type="GO" id="GO:0004081">
    <property type="term" value="F:bis(5'-nucleosyl)-tetraphosphatase (asymmetrical) activity"/>
    <property type="evidence" value="ECO:0007669"/>
    <property type="project" value="TreeGrafter"/>
</dbReference>
<proteinExistence type="predicted"/>
<keyword evidence="2 4" id="KW-0378">Hydrolase</keyword>
<dbReference type="PROSITE" id="PS51462">
    <property type="entry name" value="NUDIX"/>
    <property type="match status" value="1"/>
</dbReference>
<dbReference type="OrthoDB" id="9806150at2"/>
<comment type="cofactor">
    <cofactor evidence="1">
        <name>Mg(2+)</name>
        <dbReference type="ChEBI" id="CHEBI:18420"/>
    </cofactor>
</comment>
<dbReference type="InterPro" id="IPR000086">
    <property type="entry name" value="NUDIX_hydrolase_dom"/>
</dbReference>
<accession>A0A5C8KMX1</accession>
<evidence type="ECO:0000259" key="3">
    <source>
        <dbReference type="PROSITE" id="PS51462"/>
    </source>
</evidence>
<comment type="caution">
    <text evidence="4">The sequence shown here is derived from an EMBL/GenBank/DDBJ whole genome shotgun (WGS) entry which is preliminary data.</text>
</comment>
<evidence type="ECO:0000313" key="5">
    <source>
        <dbReference type="Proteomes" id="UP000321248"/>
    </source>
</evidence>
<gene>
    <name evidence="4" type="primary">nudE</name>
    <name evidence="4" type="ORF">FU658_12445</name>
</gene>
<dbReference type="AlphaFoldDB" id="A0A5C8KMX1"/>
<dbReference type="Pfam" id="PF00293">
    <property type="entry name" value="NUDIX"/>
    <property type="match status" value="1"/>
</dbReference>
<organism evidence="4 5">
    <name type="scientific">Alkalisalibacterium limincola</name>
    <dbReference type="NCBI Taxonomy" id="2699169"/>
    <lineage>
        <taxon>Bacteria</taxon>
        <taxon>Pseudomonadati</taxon>
        <taxon>Pseudomonadota</taxon>
        <taxon>Gammaproteobacteria</taxon>
        <taxon>Lysobacterales</taxon>
        <taxon>Lysobacteraceae</taxon>
        <taxon>Alkalisalibacterium</taxon>
    </lineage>
</organism>
<dbReference type="PANTHER" id="PTHR21340:SF0">
    <property type="entry name" value="BIS(5'-NUCLEOSYL)-TETRAPHOSPHATASE [ASYMMETRICAL]"/>
    <property type="match status" value="1"/>
</dbReference>
<dbReference type="PROSITE" id="PS00893">
    <property type="entry name" value="NUDIX_BOX"/>
    <property type="match status" value="1"/>
</dbReference>
<evidence type="ECO:0000256" key="2">
    <source>
        <dbReference type="ARBA" id="ARBA00022801"/>
    </source>
</evidence>
<dbReference type="CDD" id="cd24156">
    <property type="entry name" value="NUDIX_ADPRase_NudE"/>
    <property type="match status" value="1"/>
</dbReference>